<feature type="compositionally biased region" description="Polar residues" evidence="13">
    <location>
        <begin position="834"/>
        <end position="843"/>
    </location>
</feature>
<comment type="subcellular location">
    <subcellularLocation>
        <location evidence="11">Nucleus</location>
    </subcellularLocation>
</comment>
<dbReference type="AlphaFoldDB" id="A0A2R5G6H5"/>
<feature type="compositionally biased region" description="Acidic residues" evidence="13">
    <location>
        <begin position="807"/>
        <end position="819"/>
    </location>
</feature>
<evidence type="ECO:0000256" key="9">
    <source>
        <dbReference type="ARBA" id="ARBA00023242"/>
    </source>
</evidence>
<dbReference type="GO" id="GO:0043138">
    <property type="term" value="F:3'-5' DNA helicase activity"/>
    <property type="evidence" value="ECO:0007669"/>
    <property type="project" value="UniProtKB-EC"/>
</dbReference>
<keyword evidence="7" id="KW-0238">DNA-binding</keyword>
<keyword evidence="2" id="KW-0479">Metal-binding</keyword>
<feature type="compositionally biased region" description="Basic and acidic residues" evidence="13">
    <location>
        <begin position="729"/>
        <end position="740"/>
    </location>
</feature>
<sequence length="962" mass="106368">MSPPGAIDLCSDGEREEDVEDRQNHQHRQHRSAARPARNGALTLSRDKTASTSSSSSSSAIASASAQTNSAIQALAKQRNLKQDELNKLTHEITSLQRERELLDTRLRNLEAKRSACEEELRDMQRQAHGAARSKRWESEDFNHSPGIRRVLRETFGFHNFRSLQLCAINATLSGVDTFVVMPTGAGKSLIYQLPAVFEPRKLTVVISPLLSLSRDQVMSLLKKNIAATMLCGETSREDARDTLHAIRALQLRLLYVTPEKITKSKQLMSALENLYERDALGRFVVDEAHCCSTMGHDFRPDYRKLHILKQRFPQTPILAVTATATARVEKSVCETLLGSAASARHSWVRFRSTFNRPNLVYEVVAKSSAANDQFRELADMIKARFPRQCGIVYCFSRKDTEETAKALVREGIGAAPYHADLDASTKELIHQKWSTYSAAAASAPKAPRGTSQVQLICATSAFGMGIDKPDVRFVVHLSIPKNMEAYCQESGRAGRDGNKAHCVLYYRRPDVLRVSALVSDTANGDQKLLEIVRYCENVVNCRRQFMASVFGEPFDKEKLCQGKCDVCAASAHGNSPSYELFDASAHAASLLATLRSLLRGPAKQANVTMTKLLQAWRKDCKPKTKAGKSWSVQEGSKRDASDDESSTDEDAAANEWLDDALDAQSLDNDHDDRLIEDDKIEDEDGDDDDLVQQKSGGSKSPFRSRSKSHVSQRPPSFALDSDVEEDNRDSGTGRAAEHHVKIKSPARSVGKRSNFPSFTLVDDEDEDDENEDEDDTNGGKKQPVSNVDAKSLPKKYSRNPPRFTLIDDDNESEYESGTETESKHHKIAKPVPANQTTSPAEESTSRHKEQSRKGKTGRTPPRFSLVDDDDDDDDDDDEHAYHDTVAELGDGTDSRGSGKGDSDLAGTRSHDDDPTQSASTPPVHGPKQHNAANEASSSSPRNPSRIGIRAFSDDDDSDFDF</sequence>
<feature type="coiled-coil region" evidence="12">
    <location>
        <begin position="72"/>
        <end position="127"/>
    </location>
</feature>
<feature type="compositionally biased region" description="Basic and acidic residues" evidence="13">
    <location>
        <begin position="844"/>
        <end position="853"/>
    </location>
</feature>
<comment type="catalytic activity">
    <reaction evidence="10 11">
        <text>Couples ATP hydrolysis with the unwinding of duplex DNA by translocating in the 3'-5' direction.</text>
        <dbReference type="EC" id="5.6.2.4"/>
    </reaction>
</comment>
<feature type="domain" description="Helicase C-terminal" evidence="15">
    <location>
        <begin position="374"/>
        <end position="540"/>
    </location>
</feature>
<dbReference type="FunFam" id="3.40.50.300:FF:000296">
    <property type="entry name" value="ATP-dependent DNA helicase RecQ"/>
    <property type="match status" value="1"/>
</dbReference>
<evidence type="ECO:0000256" key="5">
    <source>
        <dbReference type="ARBA" id="ARBA00022806"/>
    </source>
</evidence>
<dbReference type="NCBIfam" id="TIGR00614">
    <property type="entry name" value="recQ_fam"/>
    <property type="match status" value="1"/>
</dbReference>
<dbReference type="EC" id="5.6.2.4" evidence="11"/>
<evidence type="ECO:0000256" key="4">
    <source>
        <dbReference type="ARBA" id="ARBA00022801"/>
    </source>
</evidence>
<reference evidence="16 17" key="1">
    <citation type="submission" date="2017-12" db="EMBL/GenBank/DDBJ databases">
        <title>Sequencing, de novo assembly and annotation of complete genome of a new Thraustochytrid species, strain FCC1311.</title>
        <authorList>
            <person name="Sedici K."/>
            <person name="Godart F."/>
            <person name="Aiese Cigliano R."/>
            <person name="Sanseverino W."/>
            <person name="Barakat M."/>
            <person name="Ortet P."/>
            <person name="Marechal E."/>
            <person name="Cagnac O."/>
            <person name="Amato A."/>
        </authorList>
    </citation>
    <scope>NUCLEOTIDE SEQUENCE [LARGE SCALE GENOMIC DNA]</scope>
</reference>
<evidence type="ECO:0000256" key="13">
    <source>
        <dbReference type="SAM" id="MobiDB-lite"/>
    </source>
</evidence>
<protein>
    <recommendedName>
        <fullName evidence="11">ATP-dependent DNA helicase</fullName>
        <ecNumber evidence="11">5.6.2.4</ecNumber>
    </recommendedName>
</protein>
<evidence type="ECO:0000256" key="11">
    <source>
        <dbReference type="RuleBase" id="RU364117"/>
    </source>
</evidence>
<dbReference type="InParanoid" id="A0A2R5G6H5"/>
<evidence type="ECO:0000313" key="16">
    <source>
        <dbReference type="EMBL" id="GBG24043.1"/>
    </source>
</evidence>
<feature type="compositionally biased region" description="Basic and acidic residues" evidence="13">
    <location>
        <begin position="893"/>
        <end position="914"/>
    </location>
</feature>
<dbReference type="GO" id="GO:0003677">
    <property type="term" value="F:DNA binding"/>
    <property type="evidence" value="ECO:0007669"/>
    <property type="project" value="UniProtKB-KW"/>
</dbReference>
<dbReference type="Pfam" id="PF16124">
    <property type="entry name" value="RecQ_Zn_bind"/>
    <property type="match status" value="1"/>
</dbReference>
<feature type="compositionally biased region" description="Acidic residues" evidence="13">
    <location>
        <begin position="762"/>
        <end position="777"/>
    </location>
</feature>
<dbReference type="GO" id="GO:0016887">
    <property type="term" value="F:ATP hydrolysis activity"/>
    <property type="evidence" value="ECO:0007669"/>
    <property type="project" value="RHEA"/>
</dbReference>
<dbReference type="Pfam" id="PF00270">
    <property type="entry name" value="DEAD"/>
    <property type="match status" value="1"/>
</dbReference>
<dbReference type="PROSITE" id="PS00690">
    <property type="entry name" value="DEAH_ATP_HELICASE"/>
    <property type="match status" value="1"/>
</dbReference>
<keyword evidence="3 11" id="KW-0547">Nucleotide-binding</keyword>
<feature type="region of interest" description="Disordered" evidence="13">
    <location>
        <begin position="678"/>
        <end position="962"/>
    </location>
</feature>
<comment type="similarity">
    <text evidence="1 11">Belongs to the helicase family. RecQ subfamily.</text>
</comment>
<gene>
    <name evidence="16" type="ORF">FCC1311_002612</name>
</gene>
<feature type="region of interest" description="Disordered" evidence="13">
    <location>
        <begin position="625"/>
        <end position="652"/>
    </location>
</feature>
<keyword evidence="8" id="KW-0413">Isomerase</keyword>
<feature type="compositionally biased region" description="Polar residues" evidence="13">
    <location>
        <begin position="931"/>
        <end position="943"/>
    </location>
</feature>
<dbReference type="GO" id="GO:0000724">
    <property type="term" value="P:double-strand break repair via homologous recombination"/>
    <property type="evidence" value="ECO:0007669"/>
    <property type="project" value="TreeGrafter"/>
</dbReference>
<comment type="catalytic activity">
    <reaction evidence="11">
        <text>ATP + H2O = ADP + phosphate + H(+)</text>
        <dbReference type="Rhea" id="RHEA:13065"/>
        <dbReference type="ChEBI" id="CHEBI:15377"/>
        <dbReference type="ChEBI" id="CHEBI:15378"/>
        <dbReference type="ChEBI" id="CHEBI:30616"/>
        <dbReference type="ChEBI" id="CHEBI:43474"/>
        <dbReference type="ChEBI" id="CHEBI:456216"/>
    </reaction>
</comment>
<feature type="region of interest" description="Disordered" evidence="13">
    <location>
        <begin position="1"/>
        <end position="58"/>
    </location>
</feature>
<keyword evidence="6 11" id="KW-0067">ATP-binding</keyword>
<dbReference type="CDD" id="cd17920">
    <property type="entry name" value="DEXHc_RecQ"/>
    <property type="match status" value="1"/>
</dbReference>
<keyword evidence="17" id="KW-1185">Reference proteome</keyword>
<keyword evidence="4 11" id="KW-0378">Hydrolase</keyword>
<dbReference type="InterPro" id="IPR011545">
    <property type="entry name" value="DEAD/DEAH_box_helicase_dom"/>
</dbReference>
<dbReference type="GO" id="GO:0005524">
    <property type="term" value="F:ATP binding"/>
    <property type="evidence" value="ECO:0007669"/>
    <property type="project" value="UniProtKB-KW"/>
</dbReference>
<feature type="compositionally biased region" description="Polar residues" evidence="13">
    <location>
        <begin position="693"/>
        <end position="702"/>
    </location>
</feature>
<feature type="compositionally biased region" description="Acidic residues" evidence="13">
    <location>
        <begin position="642"/>
        <end position="652"/>
    </location>
</feature>
<dbReference type="SMART" id="SM00490">
    <property type="entry name" value="HELICc"/>
    <property type="match status" value="1"/>
</dbReference>
<evidence type="ECO:0000256" key="8">
    <source>
        <dbReference type="ARBA" id="ARBA00023235"/>
    </source>
</evidence>
<accession>A0A2R5G6H5</accession>
<dbReference type="PANTHER" id="PTHR13710">
    <property type="entry name" value="DNA HELICASE RECQ FAMILY MEMBER"/>
    <property type="match status" value="1"/>
</dbReference>
<proteinExistence type="inferred from homology"/>
<evidence type="ECO:0000259" key="15">
    <source>
        <dbReference type="PROSITE" id="PS51194"/>
    </source>
</evidence>
<feature type="domain" description="Helicase ATP-binding" evidence="14">
    <location>
        <begin position="169"/>
        <end position="331"/>
    </location>
</feature>
<dbReference type="GO" id="GO:0009378">
    <property type="term" value="F:four-way junction helicase activity"/>
    <property type="evidence" value="ECO:0007669"/>
    <property type="project" value="TreeGrafter"/>
</dbReference>
<evidence type="ECO:0000313" key="17">
    <source>
        <dbReference type="Proteomes" id="UP000241890"/>
    </source>
</evidence>
<evidence type="ECO:0000256" key="2">
    <source>
        <dbReference type="ARBA" id="ARBA00022723"/>
    </source>
</evidence>
<dbReference type="PROSITE" id="PS51194">
    <property type="entry name" value="HELICASE_CTER"/>
    <property type="match status" value="1"/>
</dbReference>
<evidence type="ECO:0000256" key="10">
    <source>
        <dbReference type="ARBA" id="ARBA00034617"/>
    </source>
</evidence>
<evidence type="ECO:0000256" key="12">
    <source>
        <dbReference type="SAM" id="Coils"/>
    </source>
</evidence>
<comment type="caution">
    <text evidence="16">The sequence shown here is derived from an EMBL/GenBank/DDBJ whole genome shotgun (WGS) entry which is preliminary data.</text>
</comment>
<dbReference type="Proteomes" id="UP000241890">
    <property type="component" value="Unassembled WGS sequence"/>
</dbReference>
<evidence type="ECO:0000256" key="7">
    <source>
        <dbReference type="ARBA" id="ARBA00023125"/>
    </source>
</evidence>
<dbReference type="Gene3D" id="3.40.50.300">
    <property type="entry name" value="P-loop containing nucleotide triphosphate hydrolases"/>
    <property type="match status" value="2"/>
</dbReference>
<evidence type="ECO:0000256" key="1">
    <source>
        <dbReference type="ARBA" id="ARBA00005446"/>
    </source>
</evidence>
<keyword evidence="5 11" id="KW-0347">Helicase</keyword>
<keyword evidence="12" id="KW-0175">Coiled coil</keyword>
<dbReference type="GO" id="GO:0005694">
    <property type="term" value="C:chromosome"/>
    <property type="evidence" value="ECO:0007669"/>
    <property type="project" value="TreeGrafter"/>
</dbReference>
<feature type="compositionally biased region" description="Acidic residues" evidence="13">
    <location>
        <begin position="679"/>
        <end position="691"/>
    </location>
</feature>
<dbReference type="GO" id="GO:0005634">
    <property type="term" value="C:nucleus"/>
    <property type="evidence" value="ECO:0007669"/>
    <property type="project" value="UniProtKB-SubCell"/>
</dbReference>
<dbReference type="InterPro" id="IPR001650">
    <property type="entry name" value="Helicase_C-like"/>
</dbReference>
<dbReference type="OrthoDB" id="10261556at2759"/>
<name>A0A2R5G6H5_9STRA</name>
<dbReference type="InterPro" id="IPR032284">
    <property type="entry name" value="RecQ_Zn-bd"/>
</dbReference>
<organism evidence="16 17">
    <name type="scientific">Hondaea fermentalgiana</name>
    <dbReference type="NCBI Taxonomy" id="2315210"/>
    <lineage>
        <taxon>Eukaryota</taxon>
        <taxon>Sar</taxon>
        <taxon>Stramenopiles</taxon>
        <taxon>Bigyra</taxon>
        <taxon>Labyrinthulomycetes</taxon>
        <taxon>Thraustochytrida</taxon>
        <taxon>Thraustochytriidae</taxon>
        <taxon>Hondaea</taxon>
    </lineage>
</organism>
<dbReference type="SMART" id="SM00487">
    <property type="entry name" value="DEXDc"/>
    <property type="match status" value="1"/>
</dbReference>
<evidence type="ECO:0000259" key="14">
    <source>
        <dbReference type="PROSITE" id="PS51192"/>
    </source>
</evidence>
<dbReference type="Pfam" id="PF00271">
    <property type="entry name" value="Helicase_C"/>
    <property type="match status" value="1"/>
</dbReference>
<dbReference type="CDD" id="cd18794">
    <property type="entry name" value="SF2_C_RecQ"/>
    <property type="match status" value="1"/>
</dbReference>
<evidence type="ECO:0000256" key="6">
    <source>
        <dbReference type="ARBA" id="ARBA00022840"/>
    </source>
</evidence>
<dbReference type="PANTHER" id="PTHR13710:SF105">
    <property type="entry name" value="ATP-DEPENDENT DNA HELICASE Q1"/>
    <property type="match status" value="1"/>
</dbReference>
<feature type="compositionally biased region" description="Acidic residues" evidence="13">
    <location>
        <begin position="867"/>
        <end position="879"/>
    </location>
</feature>
<evidence type="ECO:0000256" key="3">
    <source>
        <dbReference type="ARBA" id="ARBA00022741"/>
    </source>
</evidence>
<dbReference type="SUPFAM" id="SSF52540">
    <property type="entry name" value="P-loop containing nucleoside triphosphate hydrolases"/>
    <property type="match status" value="1"/>
</dbReference>
<dbReference type="InterPro" id="IPR002464">
    <property type="entry name" value="DNA/RNA_helicase_DEAH_CS"/>
</dbReference>
<dbReference type="EMBL" id="BEYU01000003">
    <property type="protein sequence ID" value="GBG24043.1"/>
    <property type="molecule type" value="Genomic_DNA"/>
</dbReference>
<dbReference type="InterPro" id="IPR014001">
    <property type="entry name" value="Helicase_ATP-bd"/>
</dbReference>
<dbReference type="GO" id="GO:0005737">
    <property type="term" value="C:cytoplasm"/>
    <property type="evidence" value="ECO:0007669"/>
    <property type="project" value="TreeGrafter"/>
</dbReference>
<dbReference type="PROSITE" id="PS51192">
    <property type="entry name" value="HELICASE_ATP_BIND_1"/>
    <property type="match status" value="1"/>
</dbReference>
<dbReference type="InterPro" id="IPR027417">
    <property type="entry name" value="P-loop_NTPase"/>
</dbReference>
<dbReference type="GO" id="GO:0046872">
    <property type="term" value="F:metal ion binding"/>
    <property type="evidence" value="ECO:0007669"/>
    <property type="project" value="UniProtKB-KW"/>
</dbReference>
<keyword evidence="9 11" id="KW-0539">Nucleus</keyword>
<dbReference type="InterPro" id="IPR004589">
    <property type="entry name" value="DNA_helicase_ATP-dep_RecQ"/>
</dbReference>